<dbReference type="PANTHER" id="PTHR30595:SF6">
    <property type="entry name" value="SCHLAFEN ALBA-2 DOMAIN-CONTAINING PROTEIN"/>
    <property type="match status" value="1"/>
</dbReference>
<dbReference type="InterPro" id="IPR038475">
    <property type="entry name" value="RecG_C_sf"/>
</dbReference>
<dbReference type="Pfam" id="PF04326">
    <property type="entry name" value="SLFN_AlbA_2"/>
    <property type="match status" value="1"/>
</dbReference>
<dbReference type="RefSeq" id="WP_065680358.1">
    <property type="nucleotide sequence ID" value="NZ_AP025460.1"/>
</dbReference>
<evidence type="ECO:0000313" key="3">
    <source>
        <dbReference type="Proteomes" id="UP000092876"/>
    </source>
</evidence>
<feature type="domain" description="Schlafen AlbA-2" evidence="1">
    <location>
        <begin position="14"/>
        <end position="126"/>
    </location>
</feature>
<reference evidence="3" key="1">
    <citation type="submission" date="2016-06" db="EMBL/GenBank/DDBJ databases">
        <authorList>
            <person name="Rodrigo-Torres Lidia"/>
            <person name="Arahal R.David."/>
        </authorList>
    </citation>
    <scope>NUCLEOTIDE SEQUENCE [LARGE SCALE GENOMIC DNA]</scope>
    <source>
        <strain evidence="3">CECT 7223</strain>
    </source>
</reference>
<accession>A0A1C3J4J6</accession>
<evidence type="ECO:0000259" key="1">
    <source>
        <dbReference type="Pfam" id="PF04326"/>
    </source>
</evidence>
<gene>
    <name evidence="2" type="ORF">VAT7223_04281</name>
</gene>
<proteinExistence type="predicted"/>
<dbReference type="Gene3D" id="3.30.565.60">
    <property type="match status" value="1"/>
</dbReference>
<name>A0A1C3J4J6_9VIBR</name>
<dbReference type="AlphaFoldDB" id="A0A1C3J4J6"/>
<dbReference type="Gene3D" id="3.30.950.30">
    <property type="entry name" value="Schlafen, AAA domain"/>
    <property type="match status" value="1"/>
</dbReference>
<organism evidence="2 3">
    <name type="scientific">Vibrio atlanticus</name>
    <dbReference type="NCBI Taxonomy" id="693153"/>
    <lineage>
        <taxon>Bacteria</taxon>
        <taxon>Pseudomonadati</taxon>
        <taxon>Pseudomonadota</taxon>
        <taxon>Gammaproteobacteria</taxon>
        <taxon>Vibrionales</taxon>
        <taxon>Vibrionaceae</taxon>
        <taxon>Vibrio</taxon>
    </lineage>
</organism>
<dbReference type="GeneID" id="94231632"/>
<dbReference type="InterPro" id="IPR007421">
    <property type="entry name" value="Schlafen_AlbA_2_dom"/>
</dbReference>
<dbReference type="InterPro" id="IPR038461">
    <property type="entry name" value="Schlafen_AlbA_2_dom_sf"/>
</dbReference>
<sequence length="382" mass="42659">MEVIELIGLIARGEDSKHQFKERVSRAKDIAKELIAFSNTEGGKLIVGVADDQSVNGLTVDDLESSNRLIADAATNNVKPAINLITENVEHPDGMVIVVSIDKGIRPCADNDGRIWVKNGSDKRAVTAIEEMQRMFQAATLVHADELKVQNTSIDDIDMDYFSDFFQNVVGEDLSSQSRSHSELLESMNLMQEDNLNLCGTLLLARQPQFKLPAFIVKAVAFPGTDITDEEYNDSRDIHGKLGVTYQECMSFILTNIRHVQAGQGFNSVGEPEIPKIVFEELIANALIHRDYFTKAPVKLFVFLDRIEIISPGHLPNNLTIDNIVNGNSNSRNPIIASFARYVLPYRGIGSGVQRAIKNWPNIEFIDNRDKNEFKVVIKREC</sequence>
<dbReference type="Proteomes" id="UP000092876">
    <property type="component" value="Unassembled WGS sequence"/>
</dbReference>
<evidence type="ECO:0000313" key="2">
    <source>
        <dbReference type="EMBL" id="SBS68593.1"/>
    </source>
</evidence>
<protein>
    <submittedName>
        <fullName evidence="2">Divergent AAA domain protein</fullName>
    </submittedName>
</protein>
<dbReference type="EMBL" id="FLQP01000096">
    <property type="protein sequence ID" value="SBS68593.1"/>
    <property type="molecule type" value="Genomic_DNA"/>
</dbReference>
<dbReference type="Pfam" id="PF13749">
    <property type="entry name" value="HATPase_c_4"/>
    <property type="match status" value="1"/>
</dbReference>
<dbReference type="PANTHER" id="PTHR30595">
    <property type="entry name" value="GLPR-RELATED TRANSCRIPTIONAL REPRESSOR"/>
    <property type="match status" value="1"/>
</dbReference>